<dbReference type="EMBL" id="LYVJ01000004">
    <property type="protein sequence ID" value="OBU68378.1"/>
    <property type="molecule type" value="Genomic_DNA"/>
</dbReference>
<dbReference type="InterPro" id="IPR000259">
    <property type="entry name" value="Adhesion_dom_fimbrial"/>
</dbReference>
<protein>
    <submittedName>
        <fullName evidence="3">Type-1 fimbrial protein, A chain</fullName>
    </submittedName>
</protein>
<evidence type="ECO:0000259" key="2">
    <source>
        <dbReference type="Pfam" id="PF00419"/>
    </source>
</evidence>
<proteinExistence type="predicted"/>
<dbReference type="AlphaFoldDB" id="A0A1A6XZJ1"/>
<dbReference type="GO" id="GO:0007155">
    <property type="term" value="P:cell adhesion"/>
    <property type="evidence" value="ECO:0007669"/>
    <property type="project" value="InterPro"/>
</dbReference>
<organism evidence="3 4">
    <name type="scientific">Stenotrophomonas maltophilia</name>
    <name type="common">Pseudomonas maltophilia</name>
    <name type="synonym">Xanthomonas maltophilia</name>
    <dbReference type="NCBI Taxonomy" id="40324"/>
    <lineage>
        <taxon>Bacteria</taxon>
        <taxon>Pseudomonadati</taxon>
        <taxon>Pseudomonadota</taxon>
        <taxon>Gammaproteobacteria</taxon>
        <taxon>Lysobacterales</taxon>
        <taxon>Lysobacteraceae</taxon>
        <taxon>Stenotrophomonas</taxon>
        <taxon>Stenotrophomonas maltophilia group</taxon>
    </lineage>
</organism>
<sequence length="319" mass="33846">MHSQHAHAAHCDGGAYPETEIHPPGLVEFSAKGVEVGQGLSPWIATNGGGRTAEFHCTADVPISYRIEGHGGYVARYNESGEEYLVYPTGVAGVGVVIGAVYFRSVGSRPKPAGYYEHEAYSGASGIGYIGATFFIKYVRTGDIANGSAATSREMVIEARLYESGSGSPLRKQVYIMPTTLKIQDRPSCRVRPQNVDMGRIFVGSFKGVGTTAGERRYEVVLDCEAGVGQVNFQAAPTTPVLDTEQGLAEASGGVQGVGYQFLLGDGSPMRFYATHEFGYGAAGASVLSKTFGVRYRQVSPTILPGHANAGLTYTLILP</sequence>
<evidence type="ECO:0000313" key="3">
    <source>
        <dbReference type="EMBL" id="OBU68378.1"/>
    </source>
</evidence>
<name>A0A1A6XZJ1_STEMA</name>
<gene>
    <name evidence="3" type="ORF">A9K58_06040</name>
</gene>
<evidence type="ECO:0000313" key="4">
    <source>
        <dbReference type="Proteomes" id="UP000092256"/>
    </source>
</evidence>
<dbReference type="Proteomes" id="UP000092256">
    <property type="component" value="Unassembled WGS sequence"/>
</dbReference>
<keyword evidence="1" id="KW-0812">Transmembrane</keyword>
<keyword evidence="1" id="KW-0472">Membrane</keyword>
<dbReference type="GO" id="GO:0009289">
    <property type="term" value="C:pilus"/>
    <property type="evidence" value="ECO:0007669"/>
    <property type="project" value="InterPro"/>
</dbReference>
<dbReference type="InterPro" id="IPR036937">
    <property type="entry name" value="Adhesion_dom_fimbrial_sf"/>
</dbReference>
<dbReference type="OrthoDB" id="6580839at2"/>
<dbReference type="Gene3D" id="2.60.40.3310">
    <property type="match status" value="1"/>
</dbReference>
<accession>A0A1A6XZJ1</accession>
<reference evidence="3 4" key="1">
    <citation type="submission" date="2016-05" db="EMBL/GenBank/DDBJ databases">
        <title>Draft Genome Sequences of Stenotrophomonas maltophilia Strains Sm32COP, Sm41DVV, Sm46PAILV, SmF3, SmF22, SmSOFb1 and SmCVFa1, Isolated from Different Manures, in France.</title>
        <authorList>
            <person name="Nazaret S."/>
            <person name="Bodilis J."/>
        </authorList>
    </citation>
    <scope>NUCLEOTIDE SEQUENCE [LARGE SCALE GENOMIC DNA]</scope>
    <source>
        <strain evidence="3 4">Sm46PAILV</strain>
    </source>
</reference>
<feature type="domain" description="Fimbrial-type adhesion" evidence="2">
    <location>
        <begin position="186"/>
        <end position="316"/>
    </location>
</feature>
<dbReference type="Pfam" id="PF00419">
    <property type="entry name" value="Fimbrial"/>
    <property type="match status" value="1"/>
</dbReference>
<dbReference type="Gene3D" id="2.60.40.1090">
    <property type="entry name" value="Fimbrial-type adhesion domain"/>
    <property type="match status" value="1"/>
</dbReference>
<feature type="transmembrane region" description="Helical" evidence="1">
    <location>
        <begin position="84"/>
        <end position="103"/>
    </location>
</feature>
<comment type="caution">
    <text evidence="3">The sequence shown here is derived from an EMBL/GenBank/DDBJ whole genome shotgun (WGS) entry which is preliminary data.</text>
</comment>
<evidence type="ECO:0000256" key="1">
    <source>
        <dbReference type="SAM" id="Phobius"/>
    </source>
</evidence>
<dbReference type="InterPro" id="IPR008966">
    <property type="entry name" value="Adhesion_dom_sf"/>
</dbReference>
<dbReference type="SUPFAM" id="SSF49401">
    <property type="entry name" value="Bacterial adhesins"/>
    <property type="match status" value="1"/>
</dbReference>
<keyword evidence="1" id="KW-1133">Transmembrane helix</keyword>